<reference evidence="6 7" key="1">
    <citation type="submission" date="2024-04" db="EMBL/GenBank/DDBJ databases">
        <title>whole genome sequencing of Lutimonas vermicola strain IMCC1616.</title>
        <authorList>
            <person name="Bae S.S."/>
        </authorList>
    </citation>
    <scope>NUCLEOTIDE SEQUENCE [LARGE SCALE GENOMIC DNA]</scope>
    <source>
        <strain evidence="6 7">IMCC1616</strain>
    </source>
</reference>
<dbReference type="Pfam" id="PF18348">
    <property type="entry name" value="SH3_16"/>
    <property type="match status" value="1"/>
</dbReference>
<dbReference type="RefSeq" id="WP_342158055.1">
    <property type="nucleotide sequence ID" value="NZ_JBCDNA010000001.1"/>
</dbReference>
<evidence type="ECO:0000256" key="1">
    <source>
        <dbReference type="ARBA" id="ARBA00007074"/>
    </source>
</evidence>
<dbReference type="Pfam" id="PF00877">
    <property type="entry name" value="NLPC_P60"/>
    <property type="match status" value="1"/>
</dbReference>
<evidence type="ECO:0000256" key="4">
    <source>
        <dbReference type="ARBA" id="ARBA00022807"/>
    </source>
</evidence>
<dbReference type="SUPFAM" id="SSF82057">
    <property type="entry name" value="Prokaryotic SH3-related domain"/>
    <property type="match status" value="1"/>
</dbReference>
<dbReference type="PROSITE" id="PS51257">
    <property type="entry name" value="PROKAR_LIPOPROTEIN"/>
    <property type="match status" value="1"/>
</dbReference>
<dbReference type="InterPro" id="IPR038765">
    <property type="entry name" value="Papain-like_cys_pep_sf"/>
</dbReference>
<dbReference type="SUPFAM" id="SSF54001">
    <property type="entry name" value="Cysteine proteinases"/>
    <property type="match status" value="1"/>
</dbReference>
<sequence length="400" mass="44779">MLKKVLPAILLVALFACDQPNKQGLEAIQSLNDSIKQSYAPDKRVAVYTLTLSEQANQIQITGETDQPQALSSLITLLKARGMEIKNEAIILPDSSVGPWKQAVVNNSVANIRSNARHSGELATQAILGTPLKVLKIKGDFYLVQTPDGYISWVDHGGVTLMSSEEFKSWKMATKVVFTKGFGYVYKELNNEFDKIGDMVLGSQLLLVEEMPSFYKVQYPDKRQGYLKKSESEVYHTWIQEVQPSGELVELYAKELMGAPYLWGGTSSKGMDCSGFTKTVYFMNGYIIPRDASQQIMAGKDADPQFTLENLRKGDLMFFGKKATDSTKQRVTHVAIWLGNDQGEFIHASGRVKLGSIDPVSKYYDEFNTNRYLGSRRYLGQKDNAIIDLKLMDSETRIKS</sequence>
<dbReference type="PANTHER" id="PTHR47053">
    <property type="entry name" value="MUREIN DD-ENDOPEPTIDASE MEPH-RELATED"/>
    <property type="match status" value="1"/>
</dbReference>
<evidence type="ECO:0000259" key="5">
    <source>
        <dbReference type="PROSITE" id="PS51935"/>
    </source>
</evidence>
<dbReference type="Gene3D" id="2.30.30.40">
    <property type="entry name" value="SH3 Domains"/>
    <property type="match status" value="2"/>
</dbReference>
<keyword evidence="3" id="KW-0378">Hydrolase</keyword>
<keyword evidence="7" id="KW-1185">Reference proteome</keyword>
<evidence type="ECO:0000313" key="6">
    <source>
        <dbReference type="EMBL" id="MEL4454504.1"/>
    </source>
</evidence>
<feature type="domain" description="NlpC/P60" evidence="5">
    <location>
        <begin position="243"/>
        <end position="379"/>
    </location>
</feature>
<evidence type="ECO:0000256" key="3">
    <source>
        <dbReference type="ARBA" id="ARBA00022801"/>
    </source>
</evidence>
<dbReference type="InterPro" id="IPR051202">
    <property type="entry name" value="Peptidase_C40"/>
</dbReference>
<keyword evidence="2" id="KW-0645">Protease</keyword>
<comment type="caution">
    <text evidence="6">The sequence shown here is derived from an EMBL/GenBank/DDBJ whole genome shotgun (WGS) entry which is preliminary data.</text>
</comment>
<protein>
    <submittedName>
        <fullName evidence="6">C40 family peptidase</fullName>
    </submittedName>
</protein>
<dbReference type="PANTHER" id="PTHR47053:SF1">
    <property type="entry name" value="MUREIN DD-ENDOPEPTIDASE MEPH-RELATED"/>
    <property type="match status" value="1"/>
</dbReference>
<dbReference type="InterPro" id="IPR000064">
    <property type="entry name" value="NLP_P60_dom"/>
</dbReference>
<keyword evidence="4" id="KW-0788">Thiol protease</keyword>
<dbReference type="Gene3D" id="3.90.1720.10">
    <property type="entry name" value="endopeptidase domain like (from Nostoc punctiforme)"/>
    <property type="match status" value="1"/>
</dbReference>
<dbReference type="EMBL" id="JBCDNA010000001">
    <property type="protein sequence ID" value="MEL4454504.1"/>
    <property type="molecule type" value="Genomic_DNA"/>
</dbReference>
<evidence type="ECO:0000313" key="7">
    <source>
        <dbReference type="Proteomes" id="UP001474120"/>
    </source>
</evidence>
<dbReference type="Proteomes" id="UP001474120">
    <property type="component" value="Unassembled WGS sequence"/>
</dbReference>
<organism evidence="6 7">
    <name type="scientific">Lutimonas vermicola</name>
    <dbReference type="NCBI Taxonomy" id="414288"/>
    <lineage>
        <taxon>Bacteria</taxon>
        <taxon>Pseudomonadati</taxon>
        <taxon>Bacteroidota</taxon>
        <taxon>Flavobacteriia</taxon>
        <taxon>Flavobacteriales</taxon>
        <taxon>Flavobacteriaceae</taxon>
        <taxon>Lutimonas</taxon>
    </lineage>
</organism>
<proteinExistence type="inferred from homology"/>
<gene>
    <name evidence="6" type="ORF">AABB81_01255</name>
</gene>
<comment type="similarity">
    <text evidence="1">Belongs to the peptidase C40 family.</text>
</comment>
<dbReference type="InterPro" id="IPR041382">
    <property type="entry name" value="SH3_16"/>
</dbReference>
<evidence type="ECO:0000256" key="2">
    <source>
        <dbReference type="ARBA" id="ARBA00022670"/>
    </source>
</evidence>
<name>A0ABU9KWD8_9FLAO</name>
<accession>A0ABU9KWD8</accession>
<dbReference type="PROSITE" id="PS51935">
    <property type="entry name" value="NLPC_P60"/>
    <property type="match status" value="1"/>
</dbReference>